<evidence type="ECO:0000313" key="3">
    <source>
        <dbReference type="Proteomes" id="UP000663860"/>
    </source>
</evidence>
<dbReference type="EMBL" id="CAJOBB010006820">
    <property type="protein sequence ID" value="CAF4171081.1"/>
    <property type="molecule type" value="Genomic_DNA"/>
</dbReference>
<organism evidence="1 3">
    <name type="scientific">Adineta steineri</name>
    <dbReference type="NCBI Taxonomy" id="433720"/>
    <lineage>
        <taxon>Eukaryota</taxon>
        <taxon>Metazoa</taxon>
        <taxon>Spiralia</taxon>
        <taxon>Gnathifera</taxon>
        <taxon>Rotifera</taxon>
        <taxon>Eurotatoria</taxon>
        <taxon>Bdelloidea</taxon>
        <taxon>Adinetida</taxon>
        <taxon>Adinetidae</taxon>
        <taxon>Adineta</taxon>
    </lineage>
</organism>
<evidence type="ECO:0000313" key="1">
    <source>
        <dbReference type="EMBL" id="CAF1429988.1"/>
    </source>
</evidence>
<protein>
    <submittedName>
        <fullName evidence="1">Uncharacterized protein</fullName>
    </submittedName>
</protein>
<comment type="caution">
    <text evidence="1">The sequence shown here is derived from an EMBL/GenBank/DDBJ whole genome shotgun (WGS) entry which is preliminary data.</text>
</comment>
<dbReference type="AlphaFoldDB" id="A0A815N4J4"/>
<dbReference type="EMBL" id="CAJNOE010001517">
    <property type="protein sequence ID" value="CAF1429988.1"/>
    <property type="molecule type" value="Genomic_DNA"/>
</dbReference>
<evidence type="ECO:0000313" key="2">
    <source>
        <dbReference type="EMBL" id="CAF4171081.1"/>
    </source>
</evidence>
<gene>
    <name evidence="1" type="ORF">IZO911_LOCUS41174</name>
    <name evidence="2" type="ORF">KXQ929_LOCUS38396</name>
</gene>
<accession>A0A815N4J4</accession>
<reference evidence="1" key="1">
    <citation type="submission" date="2021-02" db="EMBL/GenBank/DDBJ databases">
        <authorList>
            <person name="Nowell W R."/>
        </authorList>
    </citation>
    <scope>NUCLEOTIDE SEQUENCE</scope>
</reference>
<proteinExistence type="predicted"/>
<dbReference type="Proteomes" id="UP000663868">
    <property type="component" value="Unassembled WGS sequence"/>
</dbReference>
<name>A0A815N4J4_9BILA</name>
<dbReference type="Proteomes" id="UP000663860">
    <property type="component" value="Unassembled WGS sequence"/>
</dbReference>
<sequence length="297" mass="35979">MNTLRKHLNHPLKKRNEQKFVYSRLHLFDEEFALDLHRYLWQSYLEIGSQQQQPQVWPNEVYRAAKTNESNLCQQHIVESLNQTKAHLDLCYAKLNTQAQSWISTLPSLDILDHNLKRFVRQQKKHLSTRINKPLKQYKDVLEEKKILQQISLNLTPNDQILVGELINLQQLQIQLMEEFVMLEQRIICKLLPQNFDSVDNLIKSRLYTPLIHDMTSIEFKIQQFKIIQQIKRTWLNIYFDAYEKKIQEYEEQYIEKLHNLQLRFECRNNDNHLYHLNSIKTYLHNRKKTNYTTNLY</sequence>